<name>A0ABN4FCY2_9GAMM</name>
<dbReference type="RefSeq" id="WP_042562625.1">
    <property type="nucleotide sequence ID" value="NZ_CP009997.1"/>
</dbReference>
<evidence type="ECO:0000256" key="1">
    <source>
        <dbReference type="ARBA" id="ARBA00022729"/>
    </source>
</evidence>
<keyword evidence="4" id="KW-1185">Reference proteome</keyword>
<proteinExistence type="predicted"/>
<dbReference type="InterPro" id="IPR037873">
    <property type="entry name" value="BamE-like"/>
</dbReference>
<evidence type="ECO:0000313" key="3">
    <source>
        <dbReference type="EMBL" id="AJJ35413.1"/>
    </source>
</evidence>
<dbReference type="Proteomes" id="UP000031883">
    <property type="component" value="Chromosome"/>
</dbReference>
<feature type="chain" id="PRO_5045947516" evidence="2">
    <location>
        <begin position="18"/>
        <end position="128"/>
    </location>
</feature>
<gene>
    <name evidence="3" type="ORF">CH54_3841</name>
</gene>
<dbReference type="Gene3D" id="3.30.1450.10">
    <property type="match status" value="1"/>
</dbReference>
<reference evidence="3 4" key="1">
    <citation type="journal article" date="2015" name="Genome Announc.">
        <title>Thirty-Two Complete Genome Assemblies of Nine Yersinia Species, Including Y. pestis, Y. pseudotuberculosis, and Y. enterocolitica.</title>
        <authorList>
            <person name="Johnson S.L."/>
            <person name="Daligault H.E."/>
            <person name="Davenport K.W."/>
            <person name="Jaissle J."/>
            <person name="Frey K.G."/>
            <person name="Ladner J.T."/>
            <person name="Broomall S.M."/>
            <person name="Bishop-Lilly K.A."/>
            <person name="Bruce D.C."/>
            <person name="Coyne S.R."/>
            <person name="Gibbons H.S."/>
            <person name="Lo C.C."/>
            <person name="Munk A.C."/>
            <person name="Rosenzweig C.N."/>
            <person name="Koroleva G.I."/>
            <person name="Palacios G.F."/>
            <person name="Redden C.L."/>
            <person name="Xu Y."/>
            <person name="Minogue T.D."/>
            <person name="Chain P.S."/>
        </authorList>
    </citation>
    <scope>NUCLEOTIDE SEQUENCE [LARGE SCALE GENOMIC DNA]</scope>
    <source>
        <strain evidence="3 4">Y231</strain>
    </source>
</reference>
<evidence type="ECO:0000313" key="4">
    <source>
        <dbReference type="Proteomes" id="UP000031883"/>
    </source>
</evidence>
<keyword evidence="1 2" id="KW-0732">Signal</keyword>
<keyword evidence="3" id="KW-0449">Lipoprotein</keyword>
<feature type="signal peptide" evidence="2">
    <location>
        <begin position="1"/>
        <end position="17"/>
    </location>
</feature>
<protein>
    <submittedName>
        <fullName evidence="3">Lipoprotein</fullName>
    </submittedName>
</protein>
<dbReference type="PROSITE" id="PS51257">
    <property type="entry name" value="PROKAR_LIPOPROTEIN"/>
    <property type="match status" value="1"/>
</dbReference>
<organism evidence="3 4">
    <name type="scientific">Yersinia rochesterensis</name>
    <dbReference type="NCBI Taxonomy" id="1604335"/>
    <lineage>
        <taxon>Bacteria</taxon>
        <taxon>Pseudomonadati</taxon>
        <taxon>Pseudomonadota</taxon>
        <taxon>Gammaproteobacteria</taxon>
        <taxon>Enterobacterales</taxon>
        <taxon>Yersiniaceae</taxon>
        <taxon>Yersinia</taxon>
    </lineage>
</organism>
<dbReference type="EMBL" id="CP009997">
    <property type="protein sequence ID" value="AJJ35413.1"/>
    <property type="molecule type" value="Genomic_DNA"/>
</dbReference>
<sequence>MKKIVFIGLLLASSILAGCASSGNKSIENESQISVQSKIIKGQTTKEKIRSMYGDPSTASFTSDGKEQWHYILANMKISGKTFIPFYGLFDGGATTDMKQLVIVFKDNVVENYTFINSKTETKSGILN</sequence>
<evidence type="ECO:0000256" key="2">
    <source>
        <dbReference type="SAM" id="SignalP"/>
    </source>
</evidence>
<accession>A0ABN4FCY2</accession>